<evidence type="ECO:0000313" key="3">
    <source>
        <dbReference type="EMBL" id="KAG2379279.1"/>
    </source>
</evidence>
<feature type="compositionally biased region" description="Low complexity" evidence="2">
    <location>
        <begin position="163"/>
        <end position="186"/>
    </location>
</feature>
<evidence type="ECO:0000313" key="4">
    <source>
        <dbReference type="Proteomes" id="UP000816034"/>
    </source>
</evidence>
<reference evidence="3 4" key="1">
    <citation type="journal article" date="2018" name="BMC Genomics">
        <title>The genome of Naegleria lovaniensis, the basis for a comparative approach to unravel pathogenicity factors of the human pathogenic amoeba N. fowleri.</title>
        <authorList>
            <person name="Liechti N."/>
            <person name="Schurch N."/>
            <person name="Bruggmann R."/>
            <person name="Wittwer M."/>
        </authorList>
    </citation>
    <scope>NUCLEOTIDE SEQUENCE [LARGE SCALE GENOMIC DNA]</scope>
    <source>
        <strain evidence="3 4">ATCC 30569</strain>
    </source>
</reference>
<proteinExistence type="predicted"/>
<name>A0AA88GKP6_NAELO</name>
<sequence length="460" mass="52355">MQQQPVTISSSDATTPYHHSLPTNQVISSTTTTTPLKTTTCFENRQEDDKTALVLDDETSSDGREILLNSTTTTTPPHPSVSTHPMTMMGIPQPAAHFQIPKLALSNLNNNNFVMNQMITTPQQQQFYYMNSSSNFQSPNAFHIANNNYPQFQQQQPSHNIVPNTSPNSSRSHHSSNSNNNNTNNNYGFPPPNHYGVMYSTPSPMSTSRRHRYMNNMMTTTSTPSSQRFSMTSPMSHRHPVLMHSASTPSLWRNVNESNGVHMGMMNMNNTSQQPVMYVHPPHQYMNHSQQLQQFQPQQQQQLLNNNSFQPISHPTTPDVDSQQLMMSSLTAGNGVVTSQTVSSLEEHAAVDALCERQFDRLFNSVGALLDESEREVEHLRMWNEKACEEIDFLNQVRDNLIFQCEELTKELETEKTNMLSKTKEIETIKFDLELKNLENRNFERQIFTLKQQIVESLIA</sequence>
<keyword evidence="4" id="KW-1185">Reference proteome</keyword>
<dbReference type="RefSeq" id="XP_044546541.1">
    <property type="nucleotide sequence ID" value="XM_044697381.1"/>
</dbReference>
<feature type="region of interest" description="Disordered" evidence="2">
    <location>
        <begin position="154"/>
        <end position="191"/>
    </location>
</feature>
<feature type="region of interest" description="Disordered" evidence="2">
    <location>
        <begin position="1"/>
        <end position="32"/>
    </location>
</feature>
<feature type="compositionally biased region" description="Polar residues" evidence="2">
    <location>
        <begin position="1"/>
        <end position="14"/>
    </location>
</feature>
<evidence type="ECO:0000256" key="2">
    <source>
        <dbReference type="SAM" id="MobiDB-lite"/>
    </source>
</evidence>
<keyword evidence="1" id="KW-0175">Coiled coil</keyword>
<feature type="coiled-coil region" evidence="1">
    <location>
        <begin position="391"/>
        <end position="425"/>
    </location>
</feature>
<dbReference type="Proteomes" id="UP000816034">
    <property type="component" value="Unassembled WGS sequence"/>
</dbReference>
<accession>A0AA88GKP6</accession>
<organism evidence="3 4">
    <name type="scientific">Naegleria lovaniensis</name>
    <name type="common">Amoeba</name>
    <dbReference type="NCBI Taxonomy" id="51637"/>
    <lineage>
        <taxon>Eukaryota</taxon>
        <taxon>Discoba</taxon>
        <taxon>Heterolobosea</taxon>
        <taxon>Tetramitia</taxon>
        <taxon>Eutetramitia</taxon>
        <taxon>Vahlkampfiidae</taxon>
        <taxon>Naegleria</taxon>
    </lineage>
</organism>
<gene>
    <name evidence="3" type="ORF">C9374_007418</name>
</gene>
<dbReference type="GeneID" id="68099872"/>
<dbReference type="EMBL" id="PYSW02000029">
    <property type="protein sequence ID" value="KAG2379279.1"/>
    <property type="molecule type" value="Genomic_DNA"/>
</dbReference>
<protein>
    <submittedName>
        <fullName evidence="3">Uncharacterized protein</fullName>
    </submittedName>
</protein>
<comment type="caution">
    <text evidence="3">The sequence shown here is derived from an EMBL/GenBank/DDBJ whole genome shotgun (WGS) entry which is preliminary data.</text>
</comment>
<dbReference type="AlphaFoldDB" id="A0AA88GKP6"/>
<evidence type="ECO:0000256" key="1">
    <source>
        <dbReference type="SAM" id="Coils"/>
    </source>
</evidence>